<dbReference type="Pfam" id="PF22854">
    <property type="entry name" value="VEGFR1-3_N_Ig-like"/>
    <property type="match status" value="1"/>
</dbReference>
<evidence type="ECO:0000256" key="23">
    <source>
        <dbReference type="ARBA" id="ARBA00023319"/>
    </source>
</evidence>
<evidence type="ECO:0000256" key="28">
    <source>
        <dbReference type="PROSITE-ProRule" id="PRU10141"/>
    </source>
</evidence>
<feature type="domain" description="Ig-like" evidence="33">
    <location>
        <begin position="666"/>
        <end position="752"/>
    </location>
</feature>
<dbReference type="CDD" id="cd05054">
    <property type="entry name" value="PTKc_VEGFR"/>
    <property type="match status" value="1"/>
</dbReference>
<dbReference type="InterPro" id="IPR055238">
    <property type="entry name" value="VEGFR1-3_N_Ig-like"/>
</dbReference>
<keyword evidence="15" id="KW-0221">Differentiation</keyword>
<gene>
    <name evidence="34" type="primary">FLT1</name>
    <name evidence="34" type="synonym">flt1</name>
</gene>
<dbReference type="GO" id="GO:0048010">
    <property type="term" value="P:vascular endothelial growth factor receptor signaling pathway"/>
    <property type="evidence" value="ECO:0007669"/>
    <property type="project" value="InterPro"/>
</dbReference>
<dbReference type="PRINTS" id="PR01833">
    <property type="entry name" value="VEGFRECEPTR1"/>
</dbReference>
<dbReference type="PRINTS" id="PR01832">
    <property type="entry name" value="VEGFRECEPTOR"/>
</dbReference>
<dbReference type="Pfam" id="PF17988">
    <property type="entry name" value="VEGFR-2_TMD"/>
    <property type="match status" value="1"/>
</dbReference>
<evidence type="ECO:0000256" key="30">
    <source>
        <dbReference type="SAM" id="MobiDB-lite"/>
    </source>
</evidence>
<feature type="region of interest" description="Disordered" evidence="30">
    <location>
        <begin position="944"/>
        <end position="977"/>
    </location>
</feature>
<evidence type="ECO:0000256" key="10">
    <source>
        <dbReference type="ARBA" id="ARBA00022729"/>
    </source>
</evidence>
<dbReference type="PROSITE" id="PS00109">
    <property type="entry name" value="PROTEIN_KINASE_TYR"/>
    <property type="match status" value="1"/>
</dbReference>
<dbReference type="GO" id="GO:0043235">
    <property type="term" value="C:receptor complex"/>
    <property type="evidence" value="ECO:0007669"/>
    <property type="project" value="TreeGrafter"/>
</dbReference>
<evidence type="ECO:0000256" key="1">
    <source>
        <dbReference type="ARBA" id="ARBA00004177"/>
    </source>
</evidence>
<feature type="domain" description="Protein kinase" evidence="32">
    <location>
        <begin position="831"/>
        <end position="1147"/>
    </location>
</feature>
<keyword evidence="12 26" id="KW-0547">Nucleotide-binding</keyword>
<feature type="domain" description="Ig-like" evidence="33">
    <location>
        <begin position="546"/>
        <end position="659"/>
    </location>
</feature>
<dbReference type="InterPro" id="IPR017441">
    <property type="entry name" value="Protein_kinase_ATP_BS"/>
</dbReference>
<dbReference type="InterPro" id="IPR041348">
    <property type="entry name" value="VEGFR-2_TMD"/>
</dbReference>
<evidence type="ECO:0000256" key="11">
    <source>
        <dbReference type="ARBA" id="ARBA00022737"/>
    </source>
</evidence>
<dbReference type="InterPro" id="IPR055229">
    <property type="entry name" value="VEGFR1-3_5th"/>
</dbReference>
<feature type="domain" description="Ig-like" evidence="33">
    <location>
        <begin position="324"/>
        <end position="413"/>
    </location>
</feature>
<keyword evidence="16 26" id="KW-0067">ATP-binding</keyword>
<evidence type="ECO:0000256" key="4">
    <source>
        <dbReference type="ARBA" id="ARBA00022473"/>
    </source>
</evidence>
<evidence type="ECO:0000256" key="25">
    <source>
        <dbReference type="PIRSR" id="PIRSR000615-1"/>
    </source>
</evidence>
<dbReference type="PANTHER" id="PTHR24416:SF390">
    <property type="entry name" value="VASCULAR ENDOTHELIAL GROWTH FACTOR RECEPTOR 1"/>
    <property type="match status" value="1"/>
</dbReference>
<keyword evidence="18" id="KW-0472">Membrane</keyword>
<feature type="signal peptide" evidence="31">
    <location>
        <begin position="1"/>
        <end position="18"/>
    </location>
</feature>
<keyword evidence="14" id="KW-0418">Kinase</keyword>
<dbReference type="GO" id="GO:0046872">
    <property type="term" value="F:metal ion binding"/>
    <property type="evidence" value="ECO:0007669"/>
    <property type="project" value="UniProtKB-KW"/>
</dbReference>
<keyword evidence="27" id="KW-0460">Magnesium</keyword>
<dbReference type="PANTHER" id="PTHR24416">
    <property type="entry name" value="TYROSINE-PROTEIN KINASE RECEPTOR"/>
    <property type="match status" value="1"/>
</dbReference>
<feature type="domain" description="Ig-like" evidence="33">
    <location>
        <begin position="420"/>
        <end position="543"/>
    </location>
</feature>
<dbReference type="EC" id="2.7.10.1" evidence="3"/>
<dbReference type="Proteomes" id="UP000694397">
    <property type="component" value="Chromosome 24"/>
</dbReference>
<dbReference type="SUPFAM" id="SSF48726">
    <property type="entry name" value="Immunoglobulin"/>
    <property type="match status" value="6"/>
</dbReference>
<dbReference type="GeneTree" id="ENSGT00940000158713"/>
<evidence type="ECO:0000256" key="19">
    <source>
        <dbReference type="ARBA" id="ARBA00023137"/>
    </source>
</evidence>
<dbReference type="PROSITE" id="PS50011">
    <property type="entry name" value="PROTEIN_KINASE_DOM"/>
    <property type="match status" value="1"/>
</dbReference>
<evidence type="ECO:0000256" key="29">
    <source>
        <dbReference type="RuleBase" id="RU000311"/>
    </source>
</evidence>
<evidence type="ECO:0000256" key="13">
    <source>
        <dbReference type="ARBA" id="ARBA00022753"/>
    </source>
</evidence>
<comment type="catalytic activity">
    <reaction evidence="24">
        <text>L-tyrosyl-[protein] + ATP = O-phospho-L-tyrosyl-[protein] + ADP + H(+)</text>
        <dbReference type="Rhea" id="RHEA:10596"/>
        <dbReference type="Rhea" id="RHEA-COMP:10136"/>
        <dbReference type="Rhea" id="RHEA-COMP:20101"/>
        <dbReference type="ChEBI" id="CHEBI:15378"/>
        <dbReference type="ChEBI" id="CHEBI:30616"/>
        <dbReference type="ChEBI" id="CHEBI:46858"/>
        <dbReference type="ChEBI" id="CHEBI:61978"/>
        <dbReference type="ChEBI" id="CHEBI:456216"/>
        <dbReference type="EC" id="2.7.10.1"/>
    </reaction>
</comment>
<dbReference type="PROSITE" id="PS50835">
    <property type="entry name" value="IG_LIKE"/>
    <property type="match status" value="5"/>
</dbReference>
<evidence type="ECO:0000256" key="22">
    <source>
        <dbReference type="ARBA" id="ARBA00023180"/>
    </source>
</evidence>
<keyword evidence="10 31" id="KW-0732">Signal</keyword>
<evidence type="ECO:0000256" key="24">
    <source>
        <dbReference type="ARBA" id="ARBA00051243"/>
    </source>
</evidence>
<dbReference type="GO" id="GO:0005021">
    <property type="term" value="F:vascular endothelial growth factor receptor activity"/>
    <property type="evidence" value="ECO:0007669"/>
    <property type="project" value="InterPro"/>
</dbReference>
<keyword evidence="35" id="KW-1185">Reference proteome</keyword>
<keyword evidence="8" id="KW-0808">Transferase</keyword>
<dbReference type="FunFam" id="2.60.40.10:FF:000143">
    <property type="entry name" value="Vascular endothelial growth factor receptor 3"/>
    <property type="match status" value="1"/>
</dbReference>
<organism evidence="34 35">
    <name type="scientific">Scleropages formosus</name>
    <name type="common">Asian bonytongue</name>
    <name type="synonym">Osteoglossum formosum</name>
    <dbReference type="NCBI Taxonomy" id="113540"/>
    <lineage>
        <taxon>Eukaryota</taxon>
        <taxon>Metazoa</taxon>
        <taxon>Chordata</taxon>
        <taxon>Craniata</taxon>
        <taxon>Vertebrata</taxon>
        <taxon>Euteleostomi</taxon>
        <taxon>Actinopterygii</taxon>
        <taxon>Neopterygii</taxon>
        <taxon>Teleostei</taxon>
        <taxon>Osteoglossocephala</taxon>
        <taxon>Osteoglossomorpha</taxon>
        <taxon>Osteoglossiformes</taxon>
        <taxon>Osteoglossidae</taxon>
        <taxon>Scleropages</taxon>
    </lineage>
</organism>
<dbReference type="InterPro" id="IPR001245">
    <property type="entry name" value="Ser-Thr/Tyr_kinase_cat_dom"/>
</dbReference>
<evidence type="ECO:0000256" key="5">
    <source>
        <dbReference type="ARBA" id="ARBA00022475"/>
    </source>
</evidence>
<dbReference type="GO" id="GO:0005886">
    <property type="term" value="C:plasma membrane"/>
    <property type="evidence" value="ECO:0007669"/>
    <property type="project" value="UniProtKB-SubCell"/>
</dbReference>
<keyword evidence="4" id="KW-0217">Developmental protein</keyword>
<evidence type="ECO:0000256" key="8">
    <source>
        <dbReference type="ARBA" id="ARBA00022679"/>
    </source>
</evidence>
<dbReference type="Pfam" id="PF13927">
    <property type="entry name" value="Ig_3"/>
    <property type="match status" value="1"/>
</dbReference>
<sequence length="1273" mass="141145">MIYLAVFVLCGFPGGALAKGQKSKARLSSPVLDVQARYLAMEANQTLHLNCKGRWELSWTFPKTVVKDLHSLTVVEHRCGKQDKLHCSSLRLSPALVKHTGSFSCTYQRNHKKQAAVYVYVTGRYQPFVEMHTEVPEVLYLKEGQALTFPCRVTTPDLQVSLVKFPGQRLIPDQKNIIWNSMRGFIVPNPTFQHIGLFSCEITVDGLLYSNKYLTHRQVNKILDVYLNSTEPLLALRGDRFALNCTVTAAWNSRVSITWRYPGQTDGSASISRRILEGQSSRVFYSILSIPQLRRSDHGLYVCRVTSGPSSRETNVSLTVYDQPFIRLKHRHGPLLEALAGQKAYKLSVKLRAFPTPQVIWLKDGAVAAERCSRYNVEGNSLVIRDVAPEDAGVYTVLVGIQQYRLYKNLTISLVVNMKPQIEEKAVSLQDSGIVRLGTSRALLCTSAGIPPAKIHWLWYPCPQKGPCEQTSSAKGTPVEVNANIASAENRILSISQRQEVIEGKNKTVGVLTVAEASVSGVYRCVASNHVGQDWRDSRFYITDTPGGFTIDLEEEPREGADLHLLCRASKHLYTALSWHRATPAVKSIYGTSSRRTAVPAAEVRAQLPSHESDLLSGPFSNTLRLLLRNLTAHSSGTYSCSAQHLLTGKEVHLDTSIEVIALEAPVLLQNLSDCTVNVSSSMTLACPARGVPRPQVTWYKDHVRMHQGSGILLSPDGGKLHIERITAEDEGLYTCKVTNEKGSVESSAHVWVDAHESSLEIATITCTCVVATLFWLLLTLFIRKLKQPTSSSVKTDYLSIVVDAGEGALDEQCERLPYDPGQWEFPRHRLKLEKPLGQGAFGKVMQASAFGINNSISCKTVAVKMLKDGATPSEHKALMTELKILIHIGHHLNVVNLLGACTKAGGPLLVIVEYCKYGNLSAYLKSKRDVFLLKRDLGEENGGKKRLTSVSSSQSTASSGFEEERDHCEDNEGSDSTWDSPLFLEDLISYSFQVARGMEFLASRKCVHRDLAARNVLLSESNVVKICDFGLAWDVYKDPDYVRKGDARLPLKWMSPESIFDKVFTTQSDVWSFGVLLWEIFSLGASPYPGIHVDEDFCHRLKEGTRMRAPDYSTPEIYHTMLFCWEADPAARPTFTELVETLGDLLQARVQQDGKDYIPLSPTPPTHPSTLAQLHPLQASKLKSHSPRCPTAPSAAGLSTFEELPDRDAEHSHDYQTDSGMVLPSEELQHVKWSERPLPLLGSSQSVNRGGRVCPLHQFTPVCSESPVGAVK</sequence>
<keyword evidence="5" id="KW-1003">Cell membrane</keyword>
<keyword evidence="21 29" id="KW-0675">Receptor</keyword>
<evidence type="ECO:0000256" key="31">
    <source>
        <dbReference type="SAM" id="SignalP"/>
    </source>
</evidence>
<evidence type="ECO:0000259" key="33">
    <source>
        <dbReference type="PROSITE" id="PS50835"/>
    </source>
</evidence>
<name>A0A8C9S1L3_SCLFO</name>
<feature type="chain" id="PRO_5034436567" description="receptor protein-tyrosine kinase" evidence="31">
    <location>
        <begin position="19"/>
        <end position="1273"/>
    </location>
</feature>
<keyword evidence="6" id="KW-0597">Phosphoprotein</keyword>
<dbReference type="InterPro" id="IPR008266">
    <property type="entry name" value="Tyr_kinase_AS"/>
</dbReference>
<dbReference type="PROSITE" id="PS00240">
    <property type="entry name" value="RECEPTOR_TYR_KIN_III"/>
    <property type="match status" value="1"/>
</dbReference>
<keyword evidence="19" id="KW-0829">Tyrosine-protein kinase</keyword>
<keyword evidence="23 29" id="KW-0393">Immunoglobulin domain</keyword>
<dbReference type="Gene3D" id="1.10.510.10">
    <property type="entry name" value="Transferase(Phosphotransferase) domain 1"/>
    <property type="match status" value="1"/>
</dbReference>
<protein>
    <recommendedName>
        <fullName evidence="3">receptor protein-tyrosine kinase</fullName>
        <ecNumber evidence="3">2.7.10.1</ecNumber>
    </recommendedName>
</protein>
<feature type="binding site" evidence="26">
    <location>
        <position position="1015"/>
    </location>
    <ligand>
        <name>ATP</name>
        <dbReference type="ChEBI" id="CHEBI:30616"/>
    </ligand>
</feature>
<feature type="binding site" evidence="27">
    <location>
        <position position="1029"/>
    </location>
    <ligand>
        <name>Mg(2+)</name>
        <dbReference type="ChEBI" id="CHEBI:18420"/>
    </ligand>
</feature>
<dbReference type="InterPro" id="IPR011009">
    <property type="entry name" value="Kinase-like_dom_sf"/>
</dbReference>
<dbReference type="RefSeq" id="XP_018616551.2">
    <property type="nucleotide sequence ID" value="XM_018761035.2"/>
</dbReference>
<dbReference type="Pfam" id="PF21339">
    <property type="entry name" value="VEGFR-1-like_Ig-like"/>
    <property type="match status" value="1"/>
</dbReference>
<keyword evidence="13" id="KW-0967">Endosome</keyword>
<keyword evidence="17" id="KW-1133">Transmembrane helix</keyword>
<evidence type="ECO:0000256" key="12">
    <source>
        <dbReference type="ARBA" id="ARBA00022741"/>
    </source>
</evidence>
<dbReference type="InterPro" id="IPR009135">
    <property type="entry name" value="VEGFR1_rcpt"/>
</dbReference>
<feature type="domain" description="Ig-like" evidence="33">
    <location>
        <begin position="238"/>
        <end position="319"/>
    </location>
</feature>
<evidence type="ECO:0000256" key="6">
    <source>
        <dbReference type="ARBA" id="ARBA00022553"/>
    </source>
</evidence>
<keyword evidence="22" id="KW-0325">Glycoprotein</keyword>
<feature type="binding site" evidence="27">
    <location>
        <position position="1016"/>
    </location>
    <ligand>
        <name>Mg(2+)</name>
        <dbReference type="ChEBI" id="CHEBI:18420"/>
    </ligand>
</feature>
<dbReference type="GO" id="GO:0005768">
    <property type="term" value="C:endosome"/>
    <property type="evidence" value="ECO:0007669"/>
    <property type="project" value="UniProtKB-SubCell"/>
</dbReference>
<reference evidence="34" key="3">
    <citation type="submission" date="2025-09" db="UniProtKB">
        <authorList>
            <consortium name="Ensembl"/>
        </authorList>
    </citation>
    <scope>IDENTIFICATION</scope>
</reference>
<dbReference type="InterPro" id="IPR013098">
    <property type="entry name" value="Ig_I-set"/>
</dbReference>
<evidence type="ECO:0000256" key="18">
    <source>
        <dbReference type="ARBA" id="ARBA00023136"/>
    </source>
</evidence>
<dbReference type="SMART" id="SM00409">
    <property type="entry name" value="IG"/>
    <property type="match status" value="7"/>
</dbReference>
<comment type="similarity">
    <text evidence="29">Belongs to the protein kinase superfamily. Tyr protein kinase family. CSF-1/PDGF receptor subfamily.</text>
</comment>
<dbReference type="InterPro" id="IPR013783">
    <property type="entry name" value="Ig-like_fold"/>
</dbReference>
<evidence type="ECO:0000256" key="2">
    <source>
        <dbReference type="ARBA" id="ARBA00004251"/>
    </source>
</evidence>
<dbReference type="PIRSF" id="PIRSF000615">
    <property type="entry name" value="TyrPK_CSF1-R"/>
    <property type="match status" value="1"/>
</dbReference>
<evidence type="ECO:0000256" key="26">
    <source>
        <dbReference type="PIRSR" id="PIRSR000615-2"/>
    </source>
</evidence>
<dbReference type="GO" id="GO:0005524">
    <property type="term" value="F:ATP binding"/>
    <property type="evidence" value="ECO:0007669"/>
    <property type="project" value="UniProtKB-UniRule"/>
</dbReference>
<dbReference type="SMART" id="SM00408">
    <property type="entry name" value="IGc2"/>
    <property type="match status" value="5"/>
</dbReference>
<feature type="binding site" evidence="26">
    <location>
        <begin position="838"/>
        <end position="845"/>
    </location>
    <ligand>
        <name>ATP</name>
        <dbReference type="ChEBI" id="CHEBI:30616"/>
    </ligand>
</feature>
<feature type="compositionally biased region" description="Low complexity" evidence="30">
    <location>
        <begin position="950"/>
        <end position="960"/>
    </location>
</feature>
<evidence type="ECO:0000259" key="32">
    <source>
        <dbReference type="PROSITE" id="PS50011"/>
    </source>
</evidence>
<keyword evidence="9 29" id="KW-0812">Transmembrane</keyword>
<dbReference type="GeneID" id="108939599"/>
<evidence type="ECO:0000313" key="35">
    <source>
        <dbReference type="Proteomes" id="UP000694397"/>
    </source>
</evidence>
<comment type="subcellular location">
    <subcellularLocation>
        <location evidence="2">Cell membrane</location>
        <topology evidence="2">Single-pass type I membrane protein</topology>
    </subcellularLocation>
    <subcellularLocation>
        <location evidence="1">Endosome</location>
    </subcellularLocation>
    <subcellularLocation>
        <location evidence="29">Membrane</location>
        <topology evidence="29">Single-pass type I membrane protein</topology>
    </subcellularLocation>
</comment>
<feature type="binding site" evidence="26 28">
    <location>
        <position position="865"/>
    </location>
    <ligand>
        <name>ATP</name>
        <dbReference type="ChEBI" id="CHEBI:30616"/>
    </ligand>
</feature>
<dbReference type="Pfam" id="PF07714">
    <property type="entry name" value="PK_Tyr_Ser-Thr"/>
    <property type="match status" value="1"/>
</dbReference>
<dbReference type="SUPFAM" id="SSF56112">
    <property type="entry name" value="Protein kinase-like (PK-like)"/>
    <property type="match status" value="1"/>
</dbReference>
<dbReference type="InterPro" id="IPR036179">
    <property type="entry name" value="Ig-like_dom_sf"/>
</dbReference>
<dbReference type="FunFam" id="3.30.200.20:FF:000041">
    <property type="entry name" value="Vascular endothelial growth factor receptor 2"/>
    <property type="match status" value="1"/>
</dbReference>
<reference evidence="34 35" key="1">
    <citation type="submission" date="2019-04" db="EMBL/GenBank/DDBJ databases">
        <authorList>
            <consortium name="Wellcome Sanger Institute Data Sharing"/>
        </authorList>
    </citation>
    <scope>NUCLEOTIDE SEQUENCE [LARGE SCALE GENOMIC DNA]</scope>
</reference>
<dbReference type="InterPro" id="IPR020635">
    <property type="entry name" value="Tyr_kinase_cat_dom"/>
</dbReference>
<keyword evidence="27" id="KW-0479">Metal-binding</keyword>
<evidence type="ECO:0000256" key="14">
    <source>
        <dbReference type="ARBA" id="ARBA00022777"/>
    </source>
</evidence>
<feature type="active site" description="Proton acceptor" evidence="25">
    <location>
        <position position="1011"/>
    </location>
</feature>
<keyword evidence="11" id="KW-0677">Repeat</keyword>
<evidence type="ECO:0000256" key="20">
    <source>
        <dbReference type="ARBA" id="ARBA00023157"/>
    </source>
</evidence>
<dbReference type="Ensembl" id="ENSSFOT00015024647.2">
    <property type="protein sequence ID" value="ENSSFOP00015024381.2"/>
    <property type="gene ID" value="ENSSFOG00015015683.2"/>
</dbReference>
<dbReference type="InterPro" id="IPR003599">
    <property type="entry name" value="Ig_sub"/>
</dbReference>
<dbReference type="SMART" id="SM00219">
    <property type="entry name" value="TyrKc"/>
    <property type="match status" value="1"/>
</dbReference>
<keyword evidence="7" id="KW-0037">Angiogenesis</keyword>
<dbReference type="InterPro" id="IPR003598">
    <property type="entry name" value="Ig_sub2"/>
</dbReference>
<dbReference type="InterPro" id="IPR050122">
    <property type="entry name" value="RTK"/>
</dbReference>
<dbReference type="GO" id="GO:0001525">
    <property type="term" value="P:angiogenesis"/>
    <property type="evidence" value="ECO:0007669"/>
    <property type="project" value="UniProtKB-KW"/>
</dbReference>
<dbReference type="Gene3D" id="3.30.200.20">
    <property type="entry name" value="Phosphorylase Kinase, domain 1"/>
    <property type="match status" value="1"/>
</dbReference>
<evidence type="ECO:0000256" key="15">
    <source>
        <dbReference type="ARBA" id="ARBA00022782"/>
    </source>
</evidence>
<dbReference type="InterPro" id="IPR007110">
    <property type="entry name" value="Ig-like_dom"/>
</dbReference>
<evidence type="ECO:0000256" key="27">
    <source>
        <dbReference type="PIRSR" id="PIRSR000615-3"/>
    </source>
</evidence>
<dbReference type="Pfam" id="PF07679">
    <property type="entry name" value="I-set"/>
    <property type="match status" value="2"/>
</dbReference>
<evidence type="ECO:0000256" key="9">
    <source>
        <dbReference type="ARBA" id="ARBA00022692"/>
    </source>
</evidence>
<reference evidence="34" key="2">
    <citation type="submission" date="2025-08" db="UniProtKB">
        <authorList>
            <consortium name="Ensembl"/>
        </authorList>
    </citation>
    <scope>IDENTIFICATION</scope>
</reference>
<dbReference type="CDD" id="cd00096">
    <property type="entry name" value="Ig"/>
    <property type="match status" value="1"/>
</dbReference>
<dbReference type="Gene3D" id="2.60.40.10">
    <property type="entry name" value="Immunoglobulins"/>
    <property type="match status" value="6"/>
</dbReference>
<evidence type="ECO:0000256" key="16">
    <source>
        <dbReference type="ARBA" id="ARBA00022840"/>
    </source>
</evidence>
<evidence type="ECO:0000256" key="17">
    <source>
        <dbReference type="ARBA" id="ARBA00022989"/>
    </source>
</evidence>
<dbReference type="AlphaFoldDB" id="A0A8C9S1L3"/>
<keyword evidence="20" id="KW-1015">Disulfide bond</keyword>
<dbReference type="GO" id="GO:0030154">
    <property type="term" value="P:cell differentiation"/>
    <property type="evidence" value="ECO:0007669"/>
    <property type="project" value="UniProtKB-KW"/>
</dbReference>
<proteinExistence type="inferred from homology"/>
<dbReference type="FunFam" id="2.60.40.10:FF:000606">
    <property type="entry name" value="Vascular endothelial growth factor receptor 1"/>
    <property type="match status" value="1"/>
</dbReference>
<dbReference type="GO" id="GO:0019838">
    <property type="term" value="F:growth factor binding"/>
    <property type="evidence" value="ECO:0007669"/>
    <property type="project" value="TreeGrafter"/>
</dbReference>
<evidence type="ECO:0000256" key="7">
    <source>
        <dbReference type="ARBA" id="ARBA00022657"/>
    </source>
</evidence>
<evidence type="ECO:0000313" key="34">
    <source>
        <dbReference type="Ensembl" id="ENSSFOP00015024381.2"/>
    </source>
</evidence>
<dbReference type="Pfam" id="PF22971">
    <property type="entry name" value="Ig_VEGFR-1-like_5th"/>
    <property type="match status" value="1"/>
</dbReference>
<evidence type="ECO:0000256" key="21">
    <source>
        <dbReference type="ARBA" id="ARBA00023170"/>
    </source>
</evidence>
<dbReference type="PROSITE" id="PS00107">
    <property type="entry name" value="PROTEIN_KINASE_ATP"/>
    <property type="match status" value="1"/>
</dbReference>
<dbReference type="InterPro" id="IPR001824">
    <property type="entry name" value="Tyr_kinase_rcpt_3_CS"/>
</dbReference>
<accession>A0A8C9S1L3</accession>
<dbReference type="FunFam" id="1.10.510.10:FF:000077">
    <property type="entry name" value="Vascular endothelial growth factor receptor 2"/>
    <property type="match status" value="1"/>
</dbReference>
<dbReference type="InterPro" id="IPR000719">
    <property type="entry name" value="Prot_kinase_dom"/>
</dbReference>
<evidence type="ECO:0000256" key="3">
    <source>
        <dbReference type="ARBA" id="ARBA00011902"/>
    </source>
</evidence>